<gene>
    <name evidence="2" type="ORF">Tci_927083</name>
</gene>
<feature type="compositionally biased region" description="Low complexity" evidence="1">
    <location>
        <begin position="36"/>
        <end position="73"/>
    </location>
</feature>
<sequence>GAGNHADRAGRRASGGHAAFLGPRDARQSQGHRPRSSSQGGARARAKAGPAAAAGGAGRPQPSRAQPAAPLPRNQLGRYD</sequence>
<feature type="region of interest" description="Disordered" evidence="1">
    <location>
        <begin position="1"/>
        <end position="80"/>
    </location>
</feature>
<reference evidence="2" key="1">
    <citation type="journal article" date="2019" name="Sci. Rep.">
        <title>Draft genome of Tanacetum cinerariifolium, the natural source of mosquito coil.</title>
        <authorList>
            <person name="Yamashiro T."/>
            <person name="Shiraishi A."/>
            <person name="Satake H."/>
            <person name="Nakayama K."/>
        </authorList>
    </citation>
    <scope>NUCLEOTIDE SEQUENCE</scope>
</reference>
<comment type="caution">
    <text evidence="2">The sequence shown here is derived from an EMBL/GenBank/DDBJ whole genome shotgun (WGS) entry which is preliminary data.</text>
</comment>
<protein>
    <submittedName>
        <fullName evidence="2">Uncharacterized protein</fullName>
    </submittedName>
</protein>
<proteinExistence type="predicted"/>
<feature type="compositionally biased region" description="Basic and acidic residues" evidence="1">
    <location>
        <begin position="1"/>
        <end position="10"/>
    </location>
</feature>
<accession>A0A699XEZ2</accession>
<dbReference type="AlphaFoldDB" id="A0A699XEZ2"/>
<evidence type="ECO:0000313" key="2">
    <source>
        <dbReference type="EMBL" id="GFD55114.1"/>
    </source>
</evidence>
<dbReference type="EMBL" id="BKCJ011814151">
    <property type="protein sequence ID" value="GFD55114.1"/>
    <property type="molecule type" value="Genomic_DNA"/>
</dbReference>
<organism evidence="2">
    <name type="scientific">Tanacetum cinerariifolium</name>
    <name type="common">Dalmatian daisy</name>
    <name type="synonym">Chrysanthemum cinerariifolium</name>
    <dbReference type="NCBI Taxonomy" id="118510"/>
    <lineage>
        <taxon>Eukaryota</taxon>
        <taxon>Viridiplantae</taxon>
        <taxon>Streptophyta</taxon>
        <taxon>Embryophyta</taxon>
        <taxon>Tracheophyta</taxon>
        <taxon>Spermatophyta</taxon>
        <taxon>Magnoliopsida</taxon>
        <taxon>eudicotyledons</taxon>
        <taxon>Gunneridae</taxon>
        <taxon>Pentapetalae</taxon>
        <taxon>asterids</taxon>
        <taxon>campanulids</taxon>
        <taxon>Asterales</taxon>
        <taxon>Asteraceae</taxon>
        <taxon>Asteroideae</taxon>
        <taxon>Anthemideae</taxon>
        <taxon>Anthemidinae</taxon>
        <taxon>Tanacetum</taxon>
    </lineage>
</organism>
<feature type="non-terminal residue" evidence="2">
    <location>
        <position position="1"/>
    </location>
</feature>
<name>A0A699XEZ2_TANCI</name>
<evidence type="ECO:0000256" key="1">
    <source>
        <dbReference type="SAM" id="MobiDB-lite"/>
    </source>
</evidence>